<reference evidence="1 2" key="1">
    <citation type="submission" date="2013-04" db="EMBL/GenBank/DDBJ databases">
        <title>Oceanococcus atlanticus 22II-S10r2 Genome Sequencing.</title>
        <authorList>
            <person name="Lai Q."/>
            <person name="Li G."/>
            <person name="Shao Z."/>
        </authorList>
    </citation>
    <scope>NUCLEOTIDE SEQUENCE [LARGE SCALE GENOMIC DNA]</scope>
    <source>
        <strain evidence="1 2">22II-S10r2</strain>
    </source>
</reference>
<organism evidence="1 2">
    <name type="scientific">Oceanococcus atlanticus</name>
    <dbReference type="NCBI Taxonomy" id="1317117"/>
    <lineage>
        <taxon>Bacteria</taxon>
        <taxon>Pseudomonadati</taxon>
        <taxon>Pseudomonadota</taxon>
        <taxon>Gammaproteobacteria</taxon>
        <taxon>Chromatiales</taxon>
        <taxon>Oceanococcaceae</taxon>
        <taxon>Oceanococcus</taxon>
    </lineage>
</organism>
<dbReference type="Proteomes" id="UP000192342">
    <property type="component" value="Unassembled WGS sequence"/>
</dbReference>
<sequence length="421" mass="48142">MIRDENAYCGSCANRLRYKGPKPKPDHATCASCRRHRKVAAKTRDGKPICANCIDPKRAEIEKQKLDDYWFARHYDDTYRLASTLPNDTLQALFVEFSLEIAERRGHSVVTLDLQKHLYALIQINELVGGLDDPVMEYFSSRVDAQTLKKYSLWWAFLEGEGFPVPSREESRRLSDSRRISTAIRELPSEECQILARDFLADLNKSKKPPTTATQRLYVRAATKLLREYGPEFDQTTLETWISNNPGHRASIFRFVAYVNRINDTTLKVSKKPGKKRPRGHRKEVADFETLLYYLTEAKSKEARRSLLVATIVHIWGIDITSACSLPSSSISVGKESVRLKVQSTWVLLEGDLAAAFRRHISEWRLSVDQENRPLFPGKPITESVSPQTVNYHLSQSGVSLLAARTDARRDIRRKFRRSTA</sequence>
<proteinExistence type="predicted"/>
<keyword evidence="2" id="KW-1185">Reference proteome</keyword>
<dbReference type="AlphaFoldDB" id="A0A1Y1SIN5"/>
<dbReference type="EMBL" id="AQQV01000001">
    <property type="protein sequence ID" value="ORE89438.1"/>
    <property type="molecule type" value="Genomic_DNA"/>
</dbReference>
<protein>
    <submittedName>
        <fullName evidence="1">Uncharacterized protein</fullName>
    </submittedName>
</protein>
<evidence type="ECO:0000313" key="2">
    <source>
        <dbReference type="Proteomes" id="UP000192342"/>
    </source>
</evidence>
<gene>
    <name evidence="1" type="ORF">ATO7_06145</name>
</gene>
<name>A0A1Y1SIN5_9GAMM</name>
<evidence type="ECO:0000313" key="1">
    <source>
        <dbReference type="EMBL" id="ORE89438.1"/>
    </source>
</evidence>
<accession>A0A1Y1SIN5</accession>
<comment type="caution">
    <text evidence="1">The sequence shown here is derived from an EMBL/GenBank/DDBJ whole genome shotgun (WGS) entry which is preliminary data.</text>
</comment>